<organism evidence="2 3">
    <name type="scientific">Methanolapillus millepedarum</name>
    <dbReference type="NCBI Taxonomy" id="3028296"/>
    <lineage>
        <taxon>Archaea</taxon>
        <taxon>Methanobacteriati</taxon>
        <taxon>Methanobacteriota</taxon>
        <taxon>Stenosarchaea group</taxon>
        <taxon>Methanomicrobia</taxon>
        <taxon>Methanosarcinales</taxon>
        <taxon>Methanosarcinaceae</taxon>
        <taxon>Methanolapillus</taxon>
    </lineage>
</organism>
<dbReference type="GeneID" id="89229469"/>
<evidence type="ECO:0000259" key="1">
    <source>
        <dbReference type="PROSITE" id="PS51502"/>
    </source>
</evidence>
<dbReference type="Gene3D" id="3.30.70.100">
    <property type="match status" value="1"/>
</dbReference>
<feature type="domain" description="Stress-response A/B barrel" evidence="1">
    <location>
        <begin position="1"/>
        <end position="94"/>
    </location>
</feature>
<dbReference type="SUPFAM" id="SSF54909">
    <property type="entry name" value="Dimeric alpha+beta barrel"/>
    <property type="match status" value="1"/>
</dbReference>
<keyword evidence="3" id="KW-1185">Reference proteome</keyword>
<dbReference type="RefSeq" id="WP_338102886.1">
    <property type="nucleotide sequence ID" value="NZ_CP131060.1"/>
</dbReference>
<evidence type="ECO:0000313" key="2">
    <source>
        <dbReference type="EMBL" id="WNY24822.1"/>
    </source>
</evidence>
<dbReference type="InterPro" id="IPR013097">
    <property type="entry name" value="Dabb"/>
</dbReference>
<dbReference type="AlphaFoldDB" id="A0AA96V1Q2"/>
<dbReference type="InterPro" id="IPR011008">
    <property type="entry name" value="Dimeric_a/b-barrel"/>
</dbReference>
<dbReference type="SMART" id="SM00886">
    <property type="entry name" value="Dabb"/>
    <property type="match status" value="1"/>
</dbReference>
<accession>A0AA96V1Q2</accession>
<dbReference type="PROSITE" id="PS51502">
    <property type="entry name" value="S_R_A_B_BARREL"/>
    <property type="match status" value="1"/>
</dbReference>
<dbReference type="Proteomes" id="UP001303587">
    <property type="component" value="Chromosome"/>
</dbReference>
<dbReference type="EMBL" id="CP131060">
    <property type="protein sequence ID" value="WNY24822.1"/>
    <property type="molecule type" value="Genomic_DNA"/>
</dbReference>
<name>A0AA96V1Q2_9EURY</name>
<evidence type="ECO:0000313" key="3">
    <source>
        <dbReference type="Proteomes" id="UP001303587"/>
    </source>
</evidence>
<reference evidence="2 3" key="1">
    <citation type="submission" date="2023-07" db="EMBL/GenBank/DDBJ databases">
        <title>Closed genoem sequence of Methanosarcinaceae archaeon Ac7.</title>
        <authorList>
            <person name="Poehlein A."/>
            <person name="Protasov E."/>
            <person name="Platt K."/>
            <person name="Reeh H."/>
            <person name="Daniel R."/>
            <person name="Brune A."/>
        </authorList>
    </citation>
    <scope>NUCLEOTIDE SEQUENCE [LARGE SCALE GENOMIC DNA]</scope>
    <source>
        <strain evidence="2 3">Ac7</strain>
    </source>
</reference>
<protein>
    <recommendedName>
        <fullName evidence="1">Stress-response A/B barrel domain-containing protein</fullName>
    </recommendedName>
</protein>
<proteinExistence type="predicted"/>
<dbReference type="PANTHER" id="PTHR37832:SF1">
    <property type="entry name" value="STRESS-RESPONSE A_B BARREL DOMAIN-CONTAINING PROTEIN"/>
    <property type="match status" value="1"/>
</dbReference>
<dbReference type="Pfam" id="PF07876">
    <property type="entry name" value="Dabb"/>
    <property type="match status" value="1"/>
</dbReference>
<dbReference type="PANTHER" id="PTHR37832">
    <property type="entry name" value="BLL2683 PROTEIN"/>
    <property type="match status" value="1"/>
</dbReference>
<sequence>MVMWTLKDEALGNPAEKNSLLMKEKLEGLFGKIPEILNIQVQFNSLQGVNNADVVLICDFESAEKLKAYQKNPLHVEVAEFVKGVNAGRCSIDFEF</sequence>
<gene>
    <name evidence="2" type="ORF">MsAc7_03490</name>
</gene>